<feature type="transmembrane region" description="Helical" evidence="7">
    <location>
        <begin position="206"/>
        <end position="230"/>
    </location>
</feature>
<protein>
    <submittedName>
        <fullName evidence="9">Benomyl/methotrexate resistance protein</fullName>
    </submittedName>
</protein>
<evidence type="ECO:0000256" key="7">
    <source>
        <dbReference type="SAM" id="Phobius"/>
    </source>
</evidence>
<evidence type="ECO:0000256" key="6">
    <source>
        <dbReference type="SAM" id="MobiDB-lite"/>
    </source>
</evidence>
<feature type="transmembrane region" description="Helical" evidence="7">
    <location>
        <begin position="347"/>
        <end position="368"/>
    </location>
</feature>
<keyword evidence="5 7" id="KW-0472">Membrane</keyword>
<dbReference type="GeneID" id="90036247"/>
<comment type="caution">
    <text evidence="9">The sequence shown here is derived from an EMBL/GenBank/DDBJ whole genome shotgun (WGS) entry which is preliminary data.</text>
</comment>
<dbReference type="PROSITE" id="PS50850">
    <property type="entry name" value="MFS"/>
    <property type="match status" value="1"/>
</dbReference>
<dbReference type="PANTHER" id="PTHR23502:SF68">
    <property type="entry name" value="MULTIDRUG TRANSPORTER, PUTATIVE (AFU_ORTHOLOGUE AFUA_3G01120)-RELATED"/>
    <property type="match status" value="1"/>
</dbReference>
<evidence type="ECO:0000256" key="2">
    <source>
        <dbReference type="ARBA" id="ARBA00008335"/>
    </source>
</evidence>
<feature type="domain" description="Major facilitator superfamily (MFS) profile" evidence="8">
    <location>
        <begin position="78"/>
        <end position="508"/>
    </location>
</feature>
<accession>A0ABR1FC47</accession>
<evidence type="ECO:0000256" key="1">
    <source>
        <dbReference type="ARBA" id="ARBA00004141"/>
    </source>
</evidence>
<dbReference type="PANTHER" id="PTHR23502">
    <property type="entry name" value="MAJOR FACILITATOR SUPERFAMILY"/>
    <property type="match status" value="1"/>
</dbReference>
<dbReference type="RefSeq" id="XP_064770461.1">
    <property type="nucleotide sequence ID" value="XM_064910735.1"/>
</dbReference>
<feature type="transmembrane region" description="Helical" evidence="7">
    <location>
        <begin position="414"/>
        <end position="434"/>
    </location>
</feature>
<proteinExistence type="inferred from homology"/>
<dbReference type="InterPro" id="IPR020846">
    <property type="entry name" value="MFS_dom"/>
</dbReference>
<feature type="transmembrane region" description="Helical" evidence="7">
    <location>
        <begin position="236"/>
        <end position="261"/>
    </location>
</feature>
<feature type="transmembrane region" description="Helical" evidence="7">
    <location>
        <begin position="302"/>
        <end position="327"/>
    </location>
</feature>
<keyword evidence="3 7" id="KW-0812">Transmembrane</keyword>
<comment type="similarity">
    <text evidence="2">Belongs to the major facilitator superfamily.</text>
</comment>
<feature type="transmembrane region" description="Helical" evidence="7">
    <location>
        <begin position="167"/>
        <end position="186"/>
    </location>
</feature>
<dbReference type="EMBL" id="JBBJBU010000001">
    <property type="protein sequence ID" value="KAK7207428.1"/>
    <property type="molecule type" value="Genomic_DNA"/>
</dbReference>
<feature type="transmembrane region" description="Helical" evidence="7">
    <location>
        <begin position="446"/>
        <end position="470"/>
    </location>
</feature>
<feature type="region of interest" description="Disordered" evidence="6">
    <location>
        <begin position="33"/>
        <end position="61"/>
    </location>
</feature>
<sequence>MAYPPSTDDEPIALSVPASADLNLMEKDSASFSEKLSDKKYSIQPDSNSDTDPDLVSWDGPDDPTNPMNFSQLRKISVIFTVSALTFVVPLASSMFAPGVPDLMVEFNFTSTILSSFVVSIYILGFAVGPLVIAPLSEMYGRSIIYKISTVIFTGLTIGCGECHSLAAMFILRFLCGTVGSASLALGSGSVADIIEVEHRGKYMSFYIMGPVIGPAVGPVIGGFLAAVSWRWVFRLIAILSGIMSVLCFATLPETYGPFILNRKARRLRKETGNDALHTIYEDRIASPSTMFARNIIRPLKLLVLSPIVLILSLFVAVTYGMLYLLFTTFTSVFENGYGFSTEIVGLSYLGMGLGSMSSIIIMILYSDKILVMLAERTPSKERKPEHRLPLMILLSPFLVIGLIIYGWSAKFQVHWIVPIIGTYFVGLGLLATFSPTMNYLVDAYGIYAASASSASTMVRSLGGAFLPLAGNSMYAALGLGWGNTLLAFIVLIMLPVPVVLYYRGEELRKKFNPKLD</sequence>
<feature type="transmembrane region" description="Helical" evidence="7">
    <location>
        <begin position="389"/>
        <end position="408"/>
    </location>
</feature>
<feature type="transmembrane region" description="Helical" evidence="7">
    <location>
        <begin position="144"/>
        <end position="161"/>
    </location>
</feature>
<dbReference type="Proteomes" id="UP001498771">
    <property type="component" value="Unassembled WGS sequence"/>
</dbReference>
<evidence type="ECO:0000256" key="5">
    <source>
        <dbReference type="ARBA" id="ARBA00023136"/>
    </source>
</evidence>
<feature type="transmembrane region" description="Helical" evidence="7">
    <location>
        <begin position="482"/>
        <end position="503"/>
    </location>
</feature>
<dbReference type="InterPro" id="IPR036259">
    <property type="entry name" value="MFS_trans_sf"/>
</dbReference>
<feature type="transmembrane region" description="Helical" evidence="7">
    <location>
        <begin position="76"/>
        <end position="97"/>
    </location>
</feature>
<keyword evidence="4 7" id="KW-1133">Transmembrane helix</keyword>
<evidence type="ECO:0000313" key="10">
    <source>
        <dbReference type="Proteomes" id="UP001498771"/>
    </source>
</evidence>
<keyword evidence="10" id="KW-1185">Reference proteome</keyword>
<evidence type="ECO:0000259" key="8">
    <source>
        <dbReference type="PROSITE" id="PS50850"/>
    </source>
</evidence>
<organism evidence="9 10">
    <name type="scientific">Myxozyma melibiosi</name>
    <dbReference type="NCBI Taxonomy" id="54550"/>
    <lineage>
        <taxon>Eukaryota</taxon>
        <taxon>Fungi</taxon>
        <taxon>Dikarya</taxon>
        <taxon>Ascomycota</taxon>
        <taxon>Saccharomycotina</taxon>
        <taxon>Lipomycetes</taxon>
        <taxon>Lipomycetales</taxon>
        <taxon>Lipomycetaceae</taxon>
        <taxon>Myxozyma</taxon>
    </lineage>
</organism>
<comment type="subcellular location">
    <subcellularLocation>
        <location evidence="1">Membrane</location>
        <topology evidence="1">Multi-pass membrane protein</topology>
    </subcellularLocation>
</comment>
<dbReference type="Gene3D" id="1.20.1250.20">
    <property type="entry name" value="MFS general substrate transporter like domains"/>
    <property type="match status" value="1"/>
</dbReference>
<evidence type="ECO:0000256" key="3">
    <source>
        <dbReference type="ARBA" id="ARBA00022692"/>
    </source>
</evidence>
<evidence type="ECO:0000313" key="9">
    <source>
        <dbReference type="EMBL" id="KAK7207428.1"/>
    </source>
</evidence>
<dbReference type="Pfam" id="PF07690">
    <property type="entry name" value="MFS_1"/>
    <property type="match status" value="1"/>
</dbReference>
<evidence type="ECO:0000256" key="4">
    <source>
        <dbReference type="ARBA" id="ARBA00022989"/>
    </source>
</evidence>
<gene>
    <name evidence="9" type="ORF">BZA70DRAFT_253184</name>
</gene>
<dbReference type="CDD" id="cd17323">
    <property type="entry name" value="MFS_Tpo1_MDR_like"/>
    <property type="match status" value="1"/>
</dbReference>
<reference evidence="9 10" key="1">
    <citation type="submission" date="2024-03" db="EMBL/GenBank/DDBJ databases">
        <title>Genome-scale model development and genomic sequencing of the oleaginous clade Lipomyces.</title>
        <authorList>
            <consortium name="Lawrence Berkeley National Laboratory"/>
            <person name="Czajka J.J."/>
            <person name="Han Y."/>
            <person name="Kim J."/>
            <person name="Mondo S.J."/>
            <person name="Hofstad B.A."/>
            <person name="Robles A."/>
            <person name="Haridas S."/>
            <person name="Riley R."/>
            <person name="LaButti K."/>
            <person name="Pangilinan J."/>
            <person name="Andreopoulos W."/>
            <person name="Lipzen A."/>
            <person name="Yan J."/>
            <person name="Wang M."/>
            <person name="Ng V."/>
            <person name="Grigoriev I.V."/>
            <person name="Spatafora J.W."/>
            <person name="Magnuson J.K."/>
            <person name="Baker S.E."/>
            <person name="Pomraning K.R."/>
        </authorList>
    </citation>
    <scope>NUCLEOTIDE SEQUENCE [LARGE SCALE GENOMIC DNA]</scope>
    <source>
        <strain evidence="9 10">Phaff 52-87</strain>
    </source>
</reference>
<feature type="transmembrane region" description="Helical" evidence="7">
    <location>
        <begin position="109"/>
        <end position="132"/>
    </location>
</feature>
<dbReference type="SUPFAM" id="SSF103473">
    <property type="entry name" value="MFS general substrate transporter"/>
    <property type="match status" value="1"/>
</dbReference>
<dbReference type="InterPro" id="IPR011701">
    <property type="entry name" value="MFS"/>
</dbReference>
<name>A0ABR1FC47_9ASCO</name>